<feature type="domain" description="Periplasmic copper-binding protein NosD beta helix" evidence="2">
    <location>
        <begin position="396"/>
        <end position="550"/>
    </location>
</feature>
<dbReference type="InterPro" id="IPR006626">
    <property type="entry name" value="PbH1"/>
</dbReference>
<gene>
    <name evidence="4" type="ORF">PAESOLCIP111_06394</name>
</gene>
<sequence>MSANEQPPTQHRMTRRSMLASIGMAGTAVVAGASILNSLTAETKAAGGTTTVPIYNVKDYGAVGDGTTNDTTAIQNALNDAQTASFSHVVIPRGTYKTTAALRIFGNTRLTLEKGATILRCHNSTILINGLNNVNFSGYNGHGNIIIEGGVWDCNVLQYPDPGNCFGLARGRNIVIRDLEVRDVPNCHAIDMNGCSSVLVDNCRFVGYLDPHTDDASGLREAIQISPHLQVGFPYFGSFDGTPCSNVIVQNCYFGASGTAGTQAWPSGVGNHSSVHNVYCSNIKVYGNTFEGMTYGGVRSLKFTEMSVINNRFINCKMGVMLSNTQANTEGSKDANGVQSGLPQSGKNYIIQGNTFTGTVTTNIYCAGGVKDVSTYAKVESVLIADNIFEQGPATNNSMTIRWANNVTISGNILRSQYRGIFLSYVTNCTIHDNTFVDTATEAVYTEEPDAAYRYNGLTGNLFVHDNQIQRCGRTGIFIQSLDAFQVERNLIIAPATETDNTRNGILAANMAKNGRIAGNRVKKAAAGNQNQYGINVTDTCSDVQVTDNFAEGKTGRVHVAGTTNFEGLWFHSPDGTRYKMTVDNSGAPVFTAG</sequence>
<evidence type="ECO:0000259" key="3">
    <source>
        <dbReference type="Pfam" id="PF12708"/>
    </source>
</evidence>
<dbReference type="Pfam" id="PF05048">
    <property type="entry name" value="NosD"/>
    <property type="match status" value="1"/>
</dbReference>
<dbReference type="NCBIfam" id="TIGR03804">
    <property type="entry name" value="para_beta_helix"/>
    <property type="match status" value="1"/>
</dbReference>
<dbReference type="RefSeq" id="WP_218096054.1">
    <property type="nucleotide sequence ID" value="NZ_CAJVAS010000064.1"/>
</dbReference>
<dbReference type="EMBL" id="CAJVAS010000064">
    <property type="protein sequence ID" value="CAG7651815.1"/>
    <property type="molecule type" value="Genomic_DNA"/>
</dbReference>
<dbReference type="PROSITE" id="PS51318">
    <property type="entry name" value="TAT"/>
    <property type="match status" value="1"/>
</dbReference>
<dbReference type="SMART" id="SM00710">
    <property type="entry name" value="PbH1"/>
    <property type="match status" value="10"/>
</dbReference>
<organism evidence="4 5">
    <name type="scientific">Paenibacillus solanacearum</name>
    <dbReference type="NCBI Taxonomy" id="2048548"/>
    <lineage>
        <taxon>Bacteria</taxon>
        <taxon>Bacillati</taxon>
        <taxon>Bacillota</taxon>
        <taxon>Bacilli</taxon>
        <taxon>Bacillales</taxon>
        <taxon>Paenibacillaceae</taxon>
        <taxon>Paenibacillus</taxon>
    </lineage>
</organism>
<dbReference type="Proteomes" id="UP000693672">
    <property type="component" value="Unassembled WGS sequence"/>
</dbReference>
<feature type="domain" description="Rhamnogalacturonase A/B/Epimerase-like pectate lyase" evidence="3">
    <location>
        <begin position="55"/>
        <end position="140"/>
    </location>
</feature>
<dbReference type="InterPro" id="IPR007742">
    <property type="entry name" value="NosD_dom"/>
</dbReference>
<dbReference type="InterPro" id="IPR006311">
    <property type="entry name" value="TAT_signal"/>
</dbReference>
<name>A0A916NSW9_9BACL</name>
<dbReference type="Pfam" id="PF12708">
    <property type="entry name" value="Pect-lyase_RHGA_epim"/>
    <property type="match status" value="1"/>
</dbReference>
<dbReference type="AlphaFoldDB" id="A0A916NSW9"/>
<evidence type="ECO:0000256" key="1">
    <source>
        <dbReference type="ARBA" id="ARBA00023157"/>
    </source>
</evidence>
<evidence type="ECO:0000259" key="2">
    <source>
        <dbReference type="Pfam" id="PF05048"/>
    </source>
</evidence>
<proteinExistence type="predicted"/>
<keyword evidence="5" id="KW-1185">Reference proteome</keyword>
<comment type="caution">
    <text evidence="4">The sequence shown here is derived from an EMBL/GenBank/DDBJ whole genome shotgun (WGS) entry which is preliminary data.</text>
</comment>
<keyword evidence="1" id="KW-1015">Disulfide bond</keyword>
<dbReference type="InterPro" id="IPR024535">
    <property type="entry name" value="RHGA/B-epi-like_pectate_lyase"/>
</dbReference>
<reference evidence="4" key="1">
    <citation type="submission" date="2021-06" db="EMBL/GenBank/DDBJ databases">
        <authorList>
            <person name="Criscuolo A."/>
        </authorList>
    </citation>
    <scope>NUCLEOTIDE SEQUENCE</scope>
    <source>
        <strain evidence="4">CIP111600</strain>
    </source>
</reference>
<evidence type="ECO:0000313" key="4">
    <source>
        <dbReference type="EMBL" id="CAG7651815.1"/>
    </source>
</evidence>
<dbReference type="PANTHER" id="PTHR31736:SF19">
    <property type="entry name" value="PECTIN LYASE SUPERFAMILY PROTEIN-RELATED"/>
    <property type="match status" value="1"/>
</dbReference>
<dbReference type="InterPro" id="IPR022441">
    <property type="entry name" value="Para_beta_helix_rpt-2"/>
</dbReference>
<dbReference type="PANTHER" id="PTHR31736">
    <property type="match status" value="1"/>
</dbReference>
<accession>A0A916NSW9</accession>
<protein>
    <submittedName>
        <fullName evidence="4">Uncharacterized protein</fullName>
    </submittedName>
</protein>
<evidence type="ECO:0000313" key="5">
    <source>
        <dbReference type="Proteomes" id="UP000693672"/>
    </source>
</evidence>